<keyword evidence="1" id="KW-0805">Transcription regulation</keyword>
<dbReference type="PROSITE" id="PS00894">
    <property type="entry name" value="HTH_DEOR_1"/>
    <property type="match status" value="1"/>
</dbReference>
<evidence type="ECO:0000256" key="3">
    <source>
        <dbReference type="ARBA" id="ARBA00023163"/>
    </source>
</evidence>
<dbReference type="Gene3D" id="1.10.10.10">
    <property type="entry name" value="Winged helix-like DNA-binding domain superfamily/Winged helix DNA-binding domain"/>
    <property type="match status" value="1"/>
</dbReference>
<gene>
    <name evidence="5" type="ORF">K8V65_07455</name>
</gene>
<organism evidence="5 6">
    <name type="scientific">Megamonas hypermegale</name>
    <dbReference type="NCBI Taxonomy" id="158847"/>
    <lineage>
        <taxon>Bacteria</taxon>
        <taxon>Bacillati</taxon>
        <taxon>Bacillota</taxon>
        <taxon>Negativicutes</taxon>
        <taxon>Selenomonadales</taxon>
        <taxon>Selenomonadaceae</taxon>
        <taxon>Megamonas</taxon>
    </lineage>
</organism>
<evidence type="ECO:0000256" key="1">
    <source>
        <dbReference type="ARBA" id="ARBA00023015"/>
    </source>
</evidence>
<dbReference type="EMBL" id="DYVR01000205">
    <property type="protein sequence ID" value="HJF85479.1"/>
    <property type="molecule type" value="Genomic_DNA"/>
</dbReference>
<evidence type="ECO:0000256" key="2">
    <source>
        <dbReference type="ARBA" id="ARBA00023125"/>
    </source>
</evidence>
<evidence type="ECO:0000259" key="4">
    <source>
        <dbReference type="PROSITE" id="PS51000"/>
    </source>
</evidence>
<keyword evidence="3" id="KW-0804">Transcription</keyword>
<feature type="domain" description="HTH deoR-type" evidence="4">
    <location>
        <begin position="2"/>
        <end position="57"/>
    </location>
</feature>
<dbReference type="AlphaFoldDB" id="A0A921HPQ2"/>
<keyword evidence="2 5" id="KW-0238">DNA-binding</keyword>
<dbReference type="RefSeq" id="WP_289548928.1">
    <property type="nucleotide sequence ID" value="NZ_CAKMHU010000012.1"/>
</dbReference>
<dbReference type="PANTHER" id="PTHR30363">
    <property type="entry name" value="HTH-TYPE TRANSCRIPTIONAL REGULATOR SRLR-RELATED"/>
    <property type="match status" value="1"/>
</dbReference>
<dbReference type="Pfam" id="PF08220">
    <property type="entry name" value="HTH_DeoR"/>
    <property type="match status" value="1"/>
</dbReference>
<dbReference type="SUPFAM" id="SSF100950">
    <property type="entry name" value="NagB/RpiA/CoA transferase-like"/>
    <property type="match status" value="1"/>
</dbReference>
<dbReference type="InterPro" id="IPR036390">
    <property type="entry name" value="WH_DNA-bd_sf"/>
</dbReference>
<dbReference type="InterPro" id="IPR037171">
    <property type="entry name" value="NagB/RpiA_transferase-like"/>
</dbReference>
<comment type="caution">
    <text evidence="5">The sequence shown here is derived from an EMBL/GenBank/DDBJ whole genome shotgun (WGS) entry which is preliminary data.</text>
</comment>
<dbReference type="InterPro" id="IPR018356">
    <property type="entry name" value="Tscrpt_reg_HTH_DeoR_CS"/>
</dbReference>
<dbReference type="SUPFAM" id="SSF46785">
    <property type="entry name" value="Winged helix' DNA-binding domain"/>
    <property type="match status" value="1"/>
</dbReference>
<sequence>MKATRLNDIETLLEEQNTISINRLCDIFNVSKNTIRRDISELEKRGTIKKVYGGIMRAQNNIPEPFSSREIKNKHKKKLLARLAANLVDDNDIIYIDSGTTTMHMVPYLSEKKNLTILTANVYVINEAFHYPQMNVIATGGSLYRPSNAFTGASVLEFLNGYNISKCFLAATGFSIENGATNASPMEGDIKKYLTANSKTKILLVDSTKINHVSLVTFAKLEDMDYLITDKDLPDEFKQYFNEHDVKLITP</sequence>
<dbReference type="Gene3D" id="3.40.50.1360">
    <property type="match status" value="1"/>
</dbReference>
<reference evidence="5" key="2">
    <citation type="submission" date="2021-09" db="EMBL/GenBank/DDBJ databases">
        <authorList>
            <person name="Gilroy R."/>
        </authorList>
    </citation>
    <scope>NUCLEOTIDE SEQUENCE</scope>
    <source>
        <strain evidence="5">7318</strain>
    </source>
</reference>
<dbReference type="PROSITE" id="PS51000">
    <property type="entry name" value="HTH_DEOR_2"/>
    <property type="match status" value="1"/>
</dbReference>
<evidence type="ECO:0000313" key="6">
    <source>
        <dbReference type="Proteomes" id="UP000780768"/>
    </source>
</evidence>
<dbReference type="PRINTS" id="PR00037">
    <property type="entry name" value="HTHLACR"/>
</dbReference>
<dbReference type="InterPro" id="IPR036388">
    <property type="entry name" value="WH-like_DNA-bd_sf"/>
</dbReference>
<dbReference type="SMART" id="SM00420">
    <property type="entry name" value="HTH_DEOR"/>
    <property type="match status" value="1"/>
</dbReference>
<evidence type="ECO:0000313" key="5">
    <source>
        <dbReference type="EMBL" id="HJF85479.1"/>
    </source>
</evidence>
<dbReference type="InterPro" id="IPR014036">
    <property type="entry name" value="DeoR-like_C"/>
</dbReference>
<dbReference type="InterPro" id="IPR050313">
    <property type="entry name" value="Carb_Metab_HTH_regulators"/>
</dbReference>
<accession>A0A921HPQ2</accession>
<dbReference type="Proteomes" id="UP000780768">
    <property type="component" value="Unassembled WGS sequence"/>
</dbReference>
<dbReference type="InterPro" id="IPR001034">
    <property type="entry name" value="DeoR_HTH"/>
</dbReference>
<dbReference type="SMART" id="SM01134">
    <property type="entry name" value="DeoRC"/>
    <property type="match status" value="1"/>
</dbReference>
<name>A0A921HPQ2_9FIRM</name>
<dbReference type="GO" id="GO:0003700">
    <property type="term" value="F:DNA-binding transcription factor activity"/>
    <property type="evidence" value="ECO:0007669"/>
    <property type="project" value="InterPro"/>
</dbReference>
<protein>
    <submittedName>
        <fullName evidence="5">DeoR/GlpR family DNA-binding transcription regulator</fullName>
    </submittedName>
</protein>
<dbReference type="PANTHER" id="PTHR30363:SF60">
    <property type="entry name" value="HTH-TYPE TRANSCRIPTIONAL REGULATOR IOLR"/>
    <property type="match status" value="1"/>
</dbReference>
<dbReference type="GO" id="GO:0003677">
    <property type="term" value="F:DNA binding"/>
    <property type="evidence" value="ECO:0007669"/>
    <property type="project" value="UniProtKB-KW"/>
</dbReference>
<reference evidence="5" key="1">
    <citation type="journal article" date="2021" name="PeerJ">
        <title>Extensive microbial diversity within the chicken gut microbiome revealed by metagenomics and culture.</title>
        <authorList>
            <person name="Gilroy R."/>
            <person name="Ravi A."/>
            <person name="Getino M."/>
            <person name="Pursley I."/>
            <person name="Horton D.L."/>
            <person name="Alikhan N.F."/>
            <person name="Baker D."/>
            <person name="Gharbi K."/>
            <person name="Hall N."/>
            <person name="Watson M."/>
            <person name="Adriaenssens E.M."/>
            <person name="Foster-Nyarko E."/>
            <person name="Jarju S."/>
            <person name="Secka A."/>
            <person name="Antonio M."/>
            <person name="Oren A."/>
            <person name="Chaudhuri R.R."/>
            <person name="La Ragione R."/>
            <person name="Hildebrand F."/>
            <person name="Pallen M.J."/>
        </authorList>
    </citation>
    <scope>NUCLEOTIDE SEQUENCE</scope>
    <source>
        <strain evidence="5">7318</strain>
    </source>
</reference>
<dbReference type="Pfam" id="PF00455">
    <property type="entry name" value="DeoRC"/>
    <property type="match status" value="1"/>
</dbReference>
<proteinExistence type="predicted"/>